<dbReference type="Gene3D" id="1.25.40.180">
    <property type="match status" value="1"/>
</dbReference>
<dbReference type="Proteomes" id="UP001516464">
    <property type="component" value="Unassembled WGS sequence"/>
</dbReference>
<evidence type="ECO:0000313" key="1">
    <source>
        <dbReference type="EMBL" id="KAF7682791.1"/>
    </source>
</evidence>
<gene>
    <name evidence="1" type="ORF">TCON_1991</name>
</gene>
<proteinExistence type="predicted"/>
<reference evidence="1 2" key="1">
    <citation type="submission" date="2019-01" db="EMBL/GenBank/DDBJ databases">
        <title>Genomes sequencing and comparative genomics of infectious freshwater microsporidia, Cucumispora dikerogammari and Thelohania contejeani.</title>
        <authorList>
            <person name="Cormier A."/>
            <person name="Giraud I."/>
            <person name="Wattier R."/>
            <person name="Teixeira M."/>
            <person name="Grandjean F."/>
            <person name="Rigaud T."/>
            <person name="Cordaux R."/>
        </authorList>
    </citation>
    <scope>NUCLEOTIDE SEQUENCE [LARGE SCALE GENOMIC DNA]</scope>
    <source>
        <strain evidence="1">T1</strain>
        <tissue evidence="1">Spores</tissue>
    </source>
</reference>
<evidence type="ECO:0000313" key="2">
    <source>
        <dbReference type="Proteomes" id="UP001516464"/>
    </source>
</evidence>
<dbReference type="EMBL" id="SBIQ01000179">
    <property type="protein sequence ID" value="KAF7682791.1"/>
    <property type="molecule type" value="Genomic_DNA"/>
</dbReference>
<keyword evidence="2" id="KW-1185">Reference proteome</keyword>
<organism evidence="1 2">
    <name type="scientific">Astathelohania contejeani</name>
    <dbReference type="NCBI Taxonomy" id="164912"/>
    <lineage>
        <taxon>Eukaryota</taxon>
        <taxon>Fungi</taxon>
        <taxon>Fungi incertae sedis</taxon>
        <taxon>Microsporidia</taxon>
        <taxon>Astathelohaniidae</taxon>
        <taxon>Astathelohania</taxon>
    </lineage>
</organism>
<comment type="caution">
    <text evidence="1">The sequence shown here is derived from an EMBL/GenBank/DDBJ whole genome shotgun (WGS) entry which is preliminary data.</text>
</comment>
<name>A0ABQ7HX75_9MICR</name>
<feature type="non-terminal residue" evidence="1">
    <location>
        <position position="486"/>
    </location>
</feature>
<protein>
    <submittedName>
        <fullName evidence="1">Uncharacterized protein</fullName>
    </submittedName>
</protein>
<accession>A0ABQ7HX75</accession>
<sequence>MISKEQQYLLSQLLQTSIPSPTNNTSFKHKSAIVKKLKQIKDSNIITEIQKENLSKLLPEVVSALLANTSMEHIYHLIKIIIEFTIRYSTFKLLFEKELKESIIKKTNIQPCSNLVLHHLILYVELYHIGFCSNLSKDLFMHENKLKFMQCIINYDKEKKFNKIQALLKELYEQMEENKYISSYLEIPIKTVEYKYIKIIEEEPNEFDFYISDYKRPEYIKKECNNINEIINDVLKGMRNKDKKKYADEKSKLFLQYDIKLKHILNFMDERTCTLNEISVLARIINNTMDSSIVNPAKLPVVLASELCKFGLIDIEYILELNEQFLKKRNFYMLRDSMRSIGRFLLIQKESNERMLKLIEKIECENEIERVIINSIISSLFIKKSDCKKNYERFLFDLFENEKLTSVLFKKAKNFLIILLLKPCDDLKIIFKYKLEKEISAIILDLILLFIKIEESQKAIQYVSYWCRINKNLGSNDFINTIIKAK</sequence>